<dbReference type="InParanoid" id="A0A2G5E0M5"/>
<name>A0A2G5E0M5_AQUCA</name>
<proteinExistence type="predicted"/>
<reference evidence="1 2" key="1">
    <citation type="submission" date="2017-09" db="EMBL/GenBank/DDBJ databases">
        <title>WGS assembly of Aquilegia coerulea Goldsmith.</title>
        <authorList>
            <person name="Hodges S."/>
            <person name="Kramer E."/>
            <person name="Nordborg M."/>
            <person name="Tomkins J."/>
            <person name="Borevitz J."/>
            <person name="Derieg N."/>
            <person name="Yan J."/>
            <person name="Mihaltcheva S."/>
            <person name="Hayes R.D."/>
            <person name="Rokhsar D."/>
        </authorList>
    </citation>
    <scope>NUCLEOTIDE SEQUENCE [LARGE SCALE GENOMIC DNA]</scope>
    <source>
        <strain evidence="2">cv. Goldsmith</strain>
    </source>
</reference>
<dbReference type="EMBL" id="KZ305030">
    <property type="protein sequence ID" value="PIA49286.1"/>
    <property type="molecule type" value="Genomic_DNA"/>
</dbReference>
<keyword evidence="2" id="KW-1185">Reference proteome</keyword>
<protein>
    <submittedName>
        <fullName evidence="1">Uncharacterized protein</fullName>
    </submittedName>
</protein>
<gene>
    <name evidence="1" type="ORF">AQUCO_01300265v1</name>
</gene>
<dbReference type="AlphaFoldDB" id="A0A2G5E0M5"/>
<accession>A0A2G5E0M5</accession>
<evidence type="ECO:0000313" key="1">
    <source>
        <dbReference type="EMBL" id="PIA49286.1"/>
    </source>
</evidence>
<evidence type="ECO:0000313" key="2">
    <source>
        <dbReference type="Proteomes" id="UP000230069"/>
    </source>
</evidence>
<organism evidence="1 2">
    <name type="scientific">Aquilegia coerulea</name>
    <name type="common">Rocky mountain columbine</name>
    <dbReference type="NCBI Taxonomy" id="218851"/>
    <lineage>
        <taxon>Eukaryota</taxon>
        <taxon>Viridiplantae</taxon>
        <taxon>Streptophyta</taxon>
        <taxon>Embryophyta</taxon>
        <taxon>Tracheophyta</taxon>
        <taxon>Spermatophyta</taxon>
        <taxon>Magnoliopsida</taxon>
        <taxon>Ranunculales</taxon>
        <taxon>Ranunculaceae</taxon>
        <taxon>Thalictroideae</taxon>
        <taxon>Aquilegia</taxon>
    </lineage>
</organism>
<dbReference type="Proteomes" id="UP000230069">
    <property type="component" value="Unassembled WGS sequence"/>
</dbReference>
<sequence length="68" mass="7481">MMHSNLLVPWFCFTSLGKTVTNRDLKVKHVVFSPLVISTGGSCCICVLHSFICSAFASSFFHAVDQTL</sequence>